<dbReference type="RefSeq" id="WP_307904100.1">
    <property type="nucleotide sequence ID" value="NZ_AP027059.1"/>
</dbReference>
<dbReference type="AlphaFoldDB" id="A0AAU9DV84"/>
<evidence type="ECO:0000313" key="1">
    <source>
        <dbReference type="EMBL" id="BDU51249.1"/>
    </source>
</evidence>
<dbReference type="Proteomes" id="UP001321582">
    <property type="component" value="Chromosome"/>
</dbReference>
<sequence length="80" mass="9834">MFRTNKYQQLKLEYPVAMMPKYLVEILEKGWAEEFKKHIYPKINEEKFSLLFSEKNIKTKFTNKCNNRVIEIKRIFQSNR</sequence>
<evidence type="ECO:0000313" key="2">
    <source>
        <dbReference type="Proteomes" id="UP001321582"/>
    </source>
</evidence>
<name>A0AAU9DV84_9FUSO</name>
<gene>
    <name evidence="1" type="ORF">HLVA_18180</name>
</gene>
<accession>A0AAU9DV84</accession>
<dbReference type="KEGG" id="haby:HLVA_18180"/>
<organism evidence="1 2">
    <name type="scientific">Haliovirga abyssi</name>
    <dbReference type="NCBI Taxonomy" id="2996794"/>
    <lineage>
        <taxon>Bacteria</taxon>
        <taxon>Fusobacteriati</taxon>
        <taxon>Fusobacteriota</taxon>
        <taxon>Fusobacteriia</taxon>
        <taxon>Fusobacteriales</taxon>
        <taxon>Haliovirgaceae</taxon>
        <taxon>Haliovirga</taxon>
    </lineage>
</organism>
<dbReference type="EMBL" id="AP027059">
    <property type="protein sequence ID" value="BDU51249.1"/>
    <property type="molecule type" value="Genomic_DNA"/>
</dbReference>
<reference evidence="1 2" key="1">
    <citation type="submission" date="2022-11" db="EMBL/GenBank/DDBJ databases">
        <title>Haliovirga abyssi gen. nov., sp. nov., a mesophilic fermentative bacterium isolated from the Iheya North hydrothermal field and the proposal of Haliovirgaceae fam. nov.</title>
        <authorList>
            <person name="Miyazaki U."/>
            <person name="Tame A."/>
            <person name="Miyazaki J."/>
            <person name="Takai K."/>
            <person name="Sawayama S."/>
            <person name="Kitajima M."/>
            <person name="Okamoto A."/>
            <person name="Nakagawa S."/>
        </authorList>
    </citation>
    <scope>NUCLEOTIDE SEQUENCE [LARGE SCALE GENOMIC DNA]</scope>
    <source>
        <strain evidence="1 2">IC12</strain>
    </source>
</reference>
<protein>
    <submittedName>
        <fullName evidence="1">Uncharacterized protein</fullName>
    </submittedName>
</protein>
<keyword evidence="2" id="KW-1185">Reference proteome</keyword>
<proteinExistence type="predicted"/>